<dbReference type="GO" id="GO:0008534">
    <property type="term" value="F:oxidized purine nucleobase lesion DNA N-glycosylase activity"/>
    <property type="evidence" value="ECO:0007669"/>
    <property type="project" value="UniProtKB-EC"/>
</dbReference>
<evidence type="ECO:0000256" key="2">
    <source>
        <dbReference type="ARBA" id="ARBA00009409"/>
    </source>
</evidence>
<organism evidence="11">
    <name type="scientific">viral metagenome</name>
    <dbReference type="NCBI Taxonomy" id="1070528"/>
    <lineage>
        <taxon>unclassified sequences</taxon>
        <taxon>metagenomes</taxon>
        <taxon>organismal metagenomes</taxon>
    </lineage>
</organism>
<keyword evidence="4" id="KW-0378">Hydrolase</keyword>
<evidence type="ECO:0000256" key="3">
    <source>
        <dbReference type="ARBA" id="ARBA00022763"/>
    </source>
</evidence>
<dbReference type="InterPro" id="IPR012319">
    <property type="entry name" value="FPG_cat"/>
</dbReference>
<feature type="domain" description="Formamidopyrimidine-DNA glycosylase catalytic" evidence="10">
    <location>
        <begin position="2"/>
        <end position="115"/>
    </location>
</feature>
<evidence type="ECO:0000256" key="7">
    <source>
        <dbReference type="ARBA" id="ARBA00023239"/>
    </source>
</evidence>
<comment type="similarity">
    <text evidence="2">Belongs to the FPG family.</text>
</comment>
<keyword evidence="6" id="KW-0234">DNA repair</keyword>
<evidence type="ECO:0000313" key="11">
    <source>
        <dbReference type="EMBL" id="QHU34499.1"/>
    </source>
</evidence>
<dbReference type="GO" id="GO:0016829">
    <property type="term" value="F:lyase activity"/>
    <property type="evidence" value="ECO:0007669"/>
    <property type="project" value="UniProtKB-KW"/>
</dbReference>
<dbReference type="GO" id="GO:0006284">
    <property type="term" value="P:base-excision repair"/>
    <property type="evidence" value="ECO:0007669"/>
    <property type="project" value="InterPro"/>
</dbReference>
<dbReference type="Gene3D" id="3.20.190.10">
    <property type="entry name" value="MutM-like, N-terminal"/>
    <property type="match status" value="1"/>
</dbReference>
<keyword evidence="8" id="KW-0511">Multifunctional enzyme</keyword>
<dbReference type="GO" id="GO:0008270">
    <property type="term" value="F:zinc ion binding"/>
    <property type="evidence" value="ECO:0007669"/>
    <property type="project" value="InterPro"/>
</dbReference>
<evidence type="ECO:0000256" key="6">
    <source>
        <dbReference type="ARBA" id="ARBA00023204"/>
    </source>
</evidence>
<evidence type="ECO:0000256" key="8">
    <source>
        <dbReference type="ARBA" id="ARBA00023268"/>
    </source>
</evidence>
<dbReference type="PANTHER" id="PTHR22993">
    <property type="entry name" value="FORMAMIDOPYRIMIDINE-DNA GLYCOSYLASE"/>
    <property type="match status" value="1"/>
</dbReference>
<dbReference type="SUPFAM" id="SSF81624">
    <property type="entry name" value="N-terminal domain of MutM-like DNA repair proteins"/>
    <property type="match status" value="1"/>
</dbReference>
<dbReference type="Pfam" id="PF01149">
    <property type="entry name" value="Fapy_DNA_glyco"/>
    <property type="match status" value="1"/>
</dbReference>
<dbReference type="Pfam" id="PF06831">
    <property type="entry name" value="H2TH"/>
    <property type="match status" value="1"/>
</dbReference>
<dbReference type="InterPro" id="IPR010979">
    <property type="entry name" value="Ribosomal_uS13-like_H2TH"/>
</dbReference>
<dbReference type="PROSITE" id="PS51068">
    <property type="entry name" value="FPG_CAT"/>
    <property type="match status" value="1"/>
</dbReference>
<keyword evidence="9" id="KW-0326">Glycosidase</keyword>
<name>A0A6C0LUQ6_9ZZZZ</name>
<protein>
    <recommendedName>
        <fullName evidence="10">Formamidopyrimidine-DNA glycosylase catalytic domain-containing protein</fullName>
    </recommendedName>
</protein>
<keyword evidence="7" id="KW-0456">Lyase</keyword>
<sequence length="262" mass="30331">MPEGPEYRLTIDYLNNTMVGKKVDNWLFCGGNYTETDPEGFDEFDSVRRLLVKKVECKGLFIYFTLIDDKEKEYYILHSLNMTGRWQNNHDIYCKWFVELDNGETVWFRDQNSLATLFFTTDISVLQDKLKSLGPDIMTREFSLPLFKSLAVKHGNSNVTNFLTNQSIISGCGNYIKSETLWYASISPMRKVVNISVRELELLYEGLRIISRVSYNNKGLTMGGLEQEGYYSNELNIYGKKTAKLTKTSDGNITYWDPNRQV</sequence>
<proteinExistence type="inferred from homology"/>
<dbReference type="GO" id="GO:0005634">
    <property type="term" value="C:nucleus"/>
    <property type="evidence" value="ECO:0007669"/>
    <property type="project" value="TreeGrafter"/>
</dbReference>
<dbReference type="GO" id="GO:0003906">
    <property type="term" value="F:DNA-(apurinic or apyrimidinic site) endonuclease activity"/>
    <property type="evidence" value="ECO:0007669"/>
    <property type="project" value="InterPro"/>
</dbReference>
<reference evidence="11" key="1">
    <citation type="journal article" date="2020" name="Nature">
        <title>Giant virus diversity and host interactions through global metagenomics.</title>
        <authorList>
            <person name="Schulz F."/>
            <person name="Roux S."/>
            <person name="Paez-Espino D."/>
            <person name="Jungbluth S."/>
            <person name="Walsh D.A."/>
            <person name="Denef V.J."/>
            <person name="McMahon K.D."/>
            <person name="Konstantinidis K.T."/>
            <person name="Eloe-Fadrosh E.A."/>
            <person name="Kyrpides N.C."/>
            <person name="Woyke T."/>
        </authorList>
    </citation>
    <scope>NUCLEOTIDE SEQUENCE</scope>
    <source>
        <strain evidence="11">GVMAG-S-1016713-169</strain>
    </source>
</reference>
<evidence type="ECO:0000256" key="1">
    <source>
        <dbReference type="ARBA" id="ARBA00001668"/>
    </source>
</evidence>
<dbReference type="SMART" id="SM01232">
    <property type="entry name" value="H2TH"/>
    <property type="match status" value="1"/>
</dbReference>
<evidence type="ECO:0000256" key="5">
    <source>
        <dbReference type="ARBA" id="ARBA00023125"/>
    </source>
</evidence>
<evidence type="ECO:0000256" key="4">
    <source>
        <dbReference type="ARBA" id="ARBA00022801"/>
    </source>
</evidence>
<keyword evidence="3" id="KW-0227">DNA damage</keyword>
<dbReference type="Gene3D" id="1.10.8.50">
    <property type="match status" value="1"/>
</dbReference>
<dbReference type="PANTHER" id="PTHR22993:SF9">
    <property type="entry name" value="FORMAMIDOPYRIMIDINE-DNA GLYCOSYLASE"/>
    <property type="match status" value="1"/>
</dbReference>
<dbReference type="GO" id="GO:0003684">
    <property type="term" value="F:damaged DNA binding"/>
    <property type="evidence" value="ECO:0007669"/>
    <property type="project" value="InterPro"/>
</dbReference>
<dbReference type="AlphaFoldDB" id="A0A6C0LUQ6"/>
<keyword evidence="5" id="KW-0238">DNA-binding</keyword>
<comment type="catalytic activity">
    <reaction evidence="1">
        <text>Hydrolysis of DNA containing ring-opened 7-methylguanine residues, releasing 2,6-diamino-4-hydroxy-5-(N-methyl)formamidopyrimidine.</text>
        <dbReference type="EC" id="3.2.2.23"/>
    </reaction>
</comment>
<dbReference type="InterPro" id="IPR035937">
    <property type="entry name" value="FPG_N"/>
</dbReference>
<accession>A0A6C0LUQ6</accession>
<evidence type="ECO:0000256" key="9">
    <source>
        <dbReference type="ARBA" id="ARBA00023295"/>
    </source>
</evidence>
<dbReference type="InterPro" id="IPR015886">
    <property type="entry name" value="H2TH_FPG"/>
</dbReference>
<dbReference type="SUPFAM" id="SSF46946">
    <property type="entry name" value="S13-like H2TH domain"/>
    <property type="match status" value="1"/>
</dbReference>
<dbReference type="EMBL" id="MN740573">
    <property type="protein sequence ID" value="QHU34499.1"/>
    <property type="molecule type" value="Genomic_DNA"/>
</dbReference>
<evidence type="ECO:0000259" key="10">
    <source>
        <dbReference type="PROSITE" id="PS51068"/>
    </source>
</evidence>